<organism evidence="1 2">
    <name type="scientific">Microbacterium suwonense</name>
    <dbReference type="NCBI Taxonomy" id="683047"/>
    <lineage>
        <taxon>Bacteria</taxon>
        <taxon>Bacillati</taxon>
        <taxon>Actinomycetota</taxon>
        <taxon>Actinomycetes</taxon>
        <taxon>Micrococcales</taxon>
        <taxon>Microbacteriaceae</taxon>
        <taxon>Microbacterium</taxon>
    </lineage>
</organism>
<evidence type="ECO:0000313" key="1">
    <source>
        <dbReference type="EMBL" id="BDZ40465.1"/>
    </source>
</evidence>
<gene>
    <name evidence="1" type="ORF">GCM10025863_30790</name>
</gene>
<keyword evidence="2" id="KW-1185">Reference proteome</keyword>
<dbReference type="EMBL" id="AP027728">
    <property type="protein sequence ID" value="BDZ40465.1"/>
    <property type="molecule type" value="Genomic_DNA"/>
</dbReference>
<reference evidence="2" key="1">
    <citation type="journal article" date="2019" name="Int. J. Syst. Evol. Microbiol.">
        <title>The Global Catalogue of Microorganisms (GCM) 10K type strain sequencing project: providing services to taxonomists for standard genome sequencing and annotation.</title>
        <authorList>
            <consortium name="The Broad Institute Genomics Platform"/>
            <consortium name="The Broad Institute Genome Sequencing Center for Infectious Disease"/>
            <person name="Wu L."/>
            <person name="Ma J."/>
        </authorList>
    </citation>
    <scope>NUCLEOTIDE SEQUENCE [LARGE SCALE GENOMIC DNA]</scope>
    <source>
        <strain evidence="2">NBRC 106310</strain>
    </source>
</reference>
<protein>
    <submittedName>
        <fullName evidence="1">Uncharacterized protein</fullName>
    </submittedName>
</protein>
<dbReference type="Proteomes" id="UP001321543">
    <property type="component" value="Chromosome"/>
</dbReference>
<evidence type="ECO:0000313" key="2">
    <source>
        <dbReference type="Proteomes" id="UP001321543"/>
    </source>
</evidence>
<accession>A0ABM8FXL2</accession>
<name>A0ABM8FXL2_9MICO</name>
<proteinExistence type="predicted"/>
<sequence length="54" mass="6190">MLPVRSPRTYADAVPTRVILIDGNRLARLMIRYGVGVQVHETFRAIEIDEDFFA</sequence>